<dbReference type="RefSeq" id="WP_252663937.1">
    <property type="nucleotide sequence ID" value="NZ_CP098611.1"/>
</dbReference>
<dbReference type="GO" id="GO:0009003">
    <property type="term" value="F:signal peptidase activity"/>
    <property type="evidence" value="ECO:0007669"/>
    <property type="project" value="UniProtKB-EC"/>
</dbReference>
<keyword evidence="5 7" id="KW-0645">Protease</keyword>
<dbReference type="InterPro" id="IPR019756">
    <property type="entry name" value="Pept_S26A_signal_pept_1_Ser-AS"/>
</dbReference>
<dbReference type="PROSITE" id="PS00761">
    <property type="entry name" value="SPASE_I_3"/>
    <property type="match status" value="1"/>
</dbReference>
<dbReference type="InterPro" id="IPR019533">
    <property type="entry name" value="Peptidase_S26"/>
</dbReference>
<comment type="catalytic activity">
    <reaction evidence="1 7">
        <text>Cleavage of hydrophobic, N-terminal signal or leader sequences from secreted and periplasmic proteins.</text>
        <dbReference type="EC" id="3.4.21.89"/>
    </reaction>
</comment>
<dbReference type="InterPro" id="IPR036286">
    <property type="entry name" value="LexA/Signal_pep-like_sf"/>
</dbReference>
<dbReference type="NCBIfam" id="TIGR02227">
    <property type="entry name" value="sigpep_I_bact"/>
    <property type="match status" value="1"/>
</dbReference>
<evidence type="ECO:0000256" key="2">
    <source>
        <dbReference type="ARBA" id="ARBA00004401"/>
    </source>
</evidence>
<dbReference type="InterPro" id="IPR019758">
    <property type="entry name" value="Pept_S26A_signal_pept_1_CS"/>
</dbReference>
<name>A0ABY5ASA5_9CYAN</name>
<evidence type="ECO:0000256" key="5">
    <source>
        <dbReference type="ARBA" id="ARBA00022670"/>
    </source>
</evidence>
<sequence length="205" mass="23258">MTANPDDRPQSASSTPWWRSQGENIRLIIIALVIAFVLRTFVAEPRYIPSDSMLPTLEQGDRLLVEKVSYYIQPPQRGDVIVFHPPEQLQRLGYQREQAFIKRVIAQSGDRVQVLNGRLYLNGEPQLEPYIAEPPQYQWGPATVPPGRLMVMGDNRNNSNDSHIWGFLPVENVIGRAVIRFWPVDRLGGLSISVEPFVDLGDRPS</sequence>
<keyword evidence="10" id="KW-1185">Reference proteome</keyword>
<dbReference type="Pfam" id="PF10502">
    <property type="entry name" value="Peptidase_S26"/>
    <property type="match status" value="1"/>
</dbReference>
<comment type="subcellular location">
    <subcellularLocation>
        <location evidence="2">Cell membrane</location>
        <topology evidence="2">Single-pass type II membrane protein</topology>
    </subcellularLocation>
    <subcellularLocation>
        <location evidence="7">Membrane</location>
        <topology evidence="7">Single-pass type II membrane protein</topology>
    </subcellularLocation>
</comment>
<dbReference type="CDD" id="cd06530">
    <property type="entry name" value="S26_SPase_I"/>
    <property type="match status" value="1"/>
</dbReference>
<dbReference type="PRINTS" id="PR00727">
    <property type="entry name" value="LEADERPTASE"/>
</dbReference>
<keyword evidence="7" id="KW-0812">Transmembrane</keyword>
<feature type="transmembrane region" description="Helical" evidence="7">
    <location>
        <begin position="25"/>
        <end position="42"/>
    </location>
</feature>
<proteinExistence type="inferred from homology"/>
<evidence type="ECO:0000256" key="1">
    <source>
        <dbReference type="ARBA" id="ARBA00000677"/>
    </source>
</evidence>
<reference evidence="9" key="1">
    <citation type="submission" date="2022-06" db="EMBL/GenBank/DDBJ databases">
        <title>Genome sequence of Phormidium yuhuli AB48 isolated from an industrial photobioreactor environment.</title>
        <authorList>
            <person name="Qiu Y."/>
            <person name="Noonan A.J.C."/>
            <person name="Dofher K."/>
            <person name="Koch M."/>
            <person name="Kieft B."/>
            <person name="Lin X."/>
            <person name="Ziels R.M."/>
            <person name="Hallam S.J."/>
        </authorList>
    </citation>
    <scope>NUCLEOTIDE SEQUENCE</scope>
    <source>
        <strain evidence="9">AB48</strain>
    </source>
</reference>
<organism evidence="9 10">
    <name type="scientific">Phormidium yuhuli AB48</name>
    <dbReference type="NCBI Taxonomy" id="2940671"/>
    <lineage>
        <taxon>Bacteria</taxon>
        <taxon>Bacillati</taxon>
        <taxon>Cyanobacteriota</taxon>
        <taxon>Cyanophyceae</taxon>
        <taxon>Oscillatoriophycideae</taxon>
        <taxon>Oscillatoriales</taxon>
        <taxon>Oscillatoriaceae</taxon>
        <taxon>Phormidium</taxon>
        <taxon>Phormidium yuhuli</taxon>
    </lineage>
</organism>
<comment type="similarity">
    <text evidence="3 7">Belongs to the peptidase S26 family.</text>
</comment>
<evidence type="ECO:0000256" key="3">
    <source>
        <dbReference type="ARBA" id="ARBA00009370"/>
    </source>
</evidence>
<accession>A0ABY5ASA5</accession>
<dbReference type="EC" id="3.4.21.89" evidence="4 7"/>
<evidence type="ECO:0000256" key="6">
    <source>
        <dbReference type="ARBA" id="ARBA00022801"/>
    </source>
</evidence>
<protein>
    <recommendedName>
        <fullName evidence="4 7">Signal peptidase I</fullName>
        <ecNumber evidence="4 7">3.4.21.89</ecNumber>
    </recommendedName>
</protein>
<dbReference type="Proteomes" id="UP001056708">
    <property type="component" value="Chromosome"/>
</dbReference>
<dbReference type="SUPFAM" id="SSF51306">
    <property type="entry name" value="LexA/Signal peptidase"/>
    <property type="match status" value="1"/>
</dbReference>
<dbReference type="InterPro" id="IPR000223">
    <property type="entry name" value="Pept_S26A_signal_pept_1"/>
</dbReference>
<keyword evidence="6 7" id="KW-0378">Hydrolase</keyword>
<dbReference type="EMBL" id="CP098611">
    <property type="protein sequence ID" value="USR91910.1"/>
    <property type="molecule type" value="Genomic_DNA"/>
</dbReference>
<keyword evidence="7" id="KW-0472">Membrane</keyword>
<evidence type="ECO:0000259" key="8">
    <source>
        <dbReference type="Pfam" id="PF10502"/>
    </source>
</evidence>
<keyword evidence="7" id="KW-1133">Transmembrane helix</keyword>
<dbReference type="PANTHER" id="PTHR43390:SF1">
    <property type="entry name" value="CHLOROPLAST PROCESSING PEPTIDASE"/>
    <property type="match status" value="1"/>
</dbReference>
<dbReference type="Gene3D" id="2.10.109.10">
    <property type="entry name" value="Umud Fragment, subunit A"/>
    <property type="match status" value="1"/>
</dbReference>
<gene>
    <name evidence="9" type="primary">lepB</name>
    <name evidence="9" type="ORF">NEA10_04045</name>
</gene>
<evidence type="ECO:0000256" key="4">
    <source>
        <dbReference type="ARBA" id="ARBA00013208"/>
    </source>
</evidence>
<evidence type="ECO:0000256" key="7">
    <source>
        <dbReference type="RuleBase" id="RU362042"/>
    </source>
</evidence>
<dbReference type="PROSITE" id="PS00501">
    <property type="entry name" value="SPASE_I_1"/>
    <property type="match status" value="1"/>
</dbReference>
<dbReference type="PANTHER" id="PTHR43390">
    <property type="entry name" value="SIGNAL PEPTIDASE I"/>
    <property type="match status" value="1"/>
</dbReference>
<evidence type="ECO:0000313" key="10">
    <source>
        <dbReference type="Proteomes" id="UP001056708"/>
    </source>
</evidence>
<evidence type="ECO:0000313" key="9">
    <source>
        <dbReference type="EMBL" id="USR91910.1"/>
    </source>
</evidence>
<feature type="domain" description="Peptidase S26" evidence="8">
    <location>
        <begin position="23"/>
        <end position="182"/>
    </location>
</feature>